<feature type="signal peptide" evidence="1">
    <location>
        <begin position="1"/>
        <end position="27"/>
    </location>
</feature>
<evidence type="ECO:0000256" key="1">
    <source>
        <dbReference type="SAM" id="SignalP"/>
    </source>
</evidence>
<dbReference type="Gramene" id="ERM97025">
    <property type="protein sequence ID" value="ERM97025"/>
    <property type="gene ID" value="AMTR_s00122p00023550"/>
</dbReference>
<sequence length="167" mass="17721">MAVGNARSMVLAATVMIQGAVFLTVRGSGPSFPAEHTTVIPRAMAWNAPMRTRLTSTRTLYTARRASGAPPRATPTASPRYVADATGEPTAVEAQCVPWPLMSRADTISVGSAVDTGSPSSASSPLTNQRAPMSLRLQFDELNCWPGWQIPFQRPGMGSHALVIEAL</sequence>
<dbReference type="AlphaFoldDB" id="W1NPP6"/>
<organism evidence="2 3">
    <name type="scientific">Amborella trichopoda</name>
    <dbReference type="NCBI Taxonomy" id="13333"/>
    <lineage>
        <taxon>Eukaryota</taxon>
        <taxon>Viridiplantae</taxon>
        <taxon>Streptophyta</taxon>
        <taxon>Embryophyta</taxon>
        <taxon>Tracheophyta</taxon>
        <taxon>Spermatophyta</taxon>
        <taxon>Magnoliopsida</taxon>
        <taxon>Amborellales</taxon>
        <taxon>Amborellaceae</taxon>
        <taxon>Amborella</taxon>
    </lineage>
</organism>
<proteinExistence type="predicted"/>
<dbReference type="HOGENOM" id="CLU_1596743_0_0_1"/>
<reference evidence="3" key="1">
    <citation type="journal article" date="2013" name="Science">
        <title>The Amborella genome and the evolution of flowering plants.</title>
        <authorList>
            <consortium name="Amborella Genome Project"/>
        </authorList>
    </citation>
    <scope>NUCLEOTIDE SEQUENCE [LARGE SCALE GENOMIC DNA]</scope>
</reference>
<dbReference type="eggNOG" id="ENOG502SFTD">
    <property type="taxonomic scope" value="Eukaryota"/>
</dbReference>
<name>W1NPP6_AMBTC</name>
<evidence type="ECO:0000313" key="3">
    <source>
        <dbReference type="Proteomes" id="UP000017836"/>
    </source>
</evidence>
<keyword evidence="3" id="KW-1185">Reference proteome</keyword>
<keyword evidence="1" id="KW-0732">Signal</keyword>
<accession>W1NPP6</accession>
<evidence type="ECO:0008006" key="4">
    <source>
        <dbReference type="Google" id="ProtNLM"/>
    </source>
</evidence>
<feature type="chain" id="PRO_5004806845" description="Secreted protein" evidence="1">
    <location>
        <begin position="28"/>
        <end position="167"/>
    </location>
</feature>
<protein>
    <recommendedName>
        <fullName evidence="4">Secreted protein</fullName>
    </recommendedName>
</protein>
<dbReference type="EMBL" id="KI396610">
    <property type="protein sequence ID" value="ERM97025.1"/>
    <property type="molecule type" value="Genomic_DNA"/>
</dbReference>
<gene>
    <name evidence="2" type="ORF">AMTR_s00122p00023550</name>
</gene>
<evidence type="ECO:0000313" key="2">
    <source>
        <dbReference type="EMBL" id="ERM97025.1"/>
    </source>
</evidence>
<dbReference type="Proteomes" id="UP000017836">
    <property type="component" value="Unassembled WGS sequence"/>
</dbReference>